<gene>
    <name evidence="1" type="ORF">GOP47_0018161</name>
</gene>
<sequence length="106" mass="11807">MDTTTETDIVSHVVLGNALGDMYARCGALDKAQKLLEELLARNVASLNALIVGCVQQVQGQKALRYFSVDAKHWNALSPSYTQHEVDANGRRFYKCIHLCLHLEGY</sequence>
<dbReference type="Proteomes" id="UP000886520">
    <property type="component" value="Chromosome 17"/>
</dbReference>
<comment type="caution">
    <text evidence="1">The sequence shown here is derived from an EMBL/GenBank/DDBJ whole genome shotgun (WGS) entry which is preliminary data.</text>
</comment>
<dbReference type="Gene3D" id="1.25.40.10">
    <property type="entry name" value="Tetratricopeptide repeat domain"/>
    <property type="match status" value="1"/>
</dbReference>
<dbReference type="GO" id="GO:0003723">
    <property type="term" value="F:RNA binding"/>
    <property type="evidence" value="ECO:0007669"/>
    <property type="project" value="InterPro"/>
</dbReference>
<dbReference type="PANTHER" id="PTHR47926">
    <property type="entry name" value="PENTATRICOPEPTIDE REPEAT-CONTAINING PROTEIN"/>
    <property type="match status" value="1"/>
</dbReference>
<proteinExistence type="predicted"/>
<organism evidence="1 2">
    <name type="scientific">Adiantum capillus-veneris</name>
    <name type="common">Maidenhair fern</name>
    <dbReference type="NCBI Taxonomy" id="13818"/>
    <lineage>
        <taxon>Eukaryota</taxon>
        <taxon>Viridiplantae</taxon>
        <taxon>Streptophyta</taxon>
        <taxon>Embryophyta</taxon>
        <taxon>Tracheophyta</taxon>
        <taxon>Polypodiopsida</taxon>
        <taxon>Polypodiidae</taxon>
        <taxon>Polypodiales</taxon>
        <taxon>Pteridineae</taxon>
        <taxon>Pteridaceae</taxon>
        <taxon>Vittarioideae</taxon>
        <taxon>Adiantum</taxon>
    </lineage>
</organism>
<protein>
    <submittedName>
        <fullName evidence="1">Uncharacterized protein</fullName>
    </submittedName>
</protein>
<reference evidence="1" key="1">
    <citation type="submission" date="2021-01" db="EMBL/GenBank/DDBJ databases">
        <title>Adiantum capillus-veneris genome.</title>
        <authorList>
            <person name="Fang Y."/>
            <person name="Liao Q."/>
        </authorList>
    </citation>
    <scope>NUCLEOTIDE SEQUENCE</scope>
    <source>
        <strain evidence="1">H3</strain>
        <tissue evidence="1">Leaf</tissue>
    </source>
</reference>
<name>A0A9D4UGR7_ADICA</name>
<dbReference type="EMBL" id="JABFUD020000017">
    <property type="protein sequence ID" value="KAI5067633.1"/>
    <property type="molecule type" value="Genomic_DNA"/>
</dbReference>
<dbReference type="InterPro" id="IPR046960">
    <property type="entry name" value="PPR_At4g14850-like_plant"/>
</dbReference>
<accession>A0A9D4UGR7</accession>
<evidence type="ECO:0000313" key="1">
    <source>
        <dbReference type="EMBL" id="KAI5067633.1"/>
    </source>
</evidence>
<dbReference type="OrthoDB" id="9990610at2759"/>
<dbReference type="GO" id="GO:0009451">
    <property type="term" value="P:RNA modification"/>
    <property type="evidence" value="ECO:0007669"/>
    <property type="project" value="InterPro"/>
</dbReference>
<keyword evidence="2" id="KW-1185">Reference proteome</keyword>
<evidence type="ECO:0000313" key="2">
    <source>
        <dbReference type="Proteomes" id="UP000886520"/>
    </source>
</evidence>
<dbReference type="InterPro" id="IPR011990">
    <property type="entry name" value="TPR-like_helical_dom_sf"/>
</dbReference>
<dbReference type="AlphaFoldDB" id="A0A9D4UGR7"/>